<dbReference type="RefSeq" id="XP_058976223.1">
    <property type="nucleotide sequence ID" value="XM_059120240.1"/>
</dbReference>
<keyword evidence="4" id="KW-0539">Nucleus</keyword>
<evidence type="ECO:0000256" key="5">
    <source>
        <dbReference type="SAM" id="Coils"/>
    </source>
</evidence>
<dbReference type="PANTHER" id="PTHR14150:SF12">
    <property type="entry name" value="U3 SMALL NUCLEOLAR RNA-ASSOCIATED PROTEIN 14 HOMOLOG A"/>
    <property type="match status" value="1"/>
</dbReference>
<dbReference type="GeneID" id="131801491"/>
<name>A0ABM3URR7_MUSDO</name>
<keyword evidence="3" id="KW-0597">Phosphoprotein</keyword>
<accession>A0ABM3URR7</accession>
<comment type="similarity">
    <text evidence="2">Belongs to the UTP14 family.</text>
</comment>
<keyword evidence="7" id="KW-1185">Reference proteome</keyword>
<organism evidence="7 8">
    <name type="scientific">Musca domestica</name>
    <name type="common">House fly</name>
    <dbReference type="NCBI Taxonomy" id="7370"/>
    <lineage>
        <taxon>Eukaryota</taxon>
        <taxon>Metazoa</taxon>
        <taxon>Ecdysozoa</taxon>
        <taxon>Arthropoda</taxon>
        <taxon>Hexapoda</taxon>
        <taxon>Insecta</taxon>
        <taxon>Pterygota</taxon>
        <taxon>Neoptera</taxon>
        <taxon>Endopterygota</taxon>
        <taxon>Diptera</taxon>
        <taxon>Brachycera</taxon>
        <taxon>Muscomorpha</taxon>
        <taxon>Muscoidea</taxon>
        <taxon>Muscidae</taxon>
        <taxon>Musca</taxon>
    </lineage>
</organism>
<feature type="region of interest" description="Disordered" evidence="6">
    <location>
        <begin position="512"/>
        <end position="602"/>
    </location>
</feature>
<feature type="region of interest" description="Disordered" evidence="6">
    <location>
        <begin position="317"/>
        <end position="484"/>
    </location>
</feature>
<evidence type="ECO:0000256" key="6">
    <source>
        <dbReference type="SAM" id="MobiDB-lite"/>
    </source>
</evidence>
<evidence type="ECO:0000313" key="7">
    <source>
        <dbReference type="Proteomes" id="UP001652621"/>
    </source>
</evidence>
<comment type="subcellular location">
    <subcellularLocation>
        <location evidence="1">Nucleus</location>
        <location evidence="1">Nucleolus</location>
    </subcellularLocation>
</comment>
<feature type="compositionally biased region" description="Basic residues" evidence="6">
    <location>
        <begin position="521"/>
        <end position="534"/>
    </location>
</feature>
<evidence type="ECO:0000256" key="4">
    <source>
        <dbReference type="ARBA" id="ARBA00023242"/>
    </source>
</evidence>
<evidence type="ECO:0000313" key="8">
    <source>
        <dbReference type="RefSeq" id="XP_058976223.1"/>
    </source>
</evidence>
<feature type="compositionally biased region" description="Acidic residues" evidence="6">
    <location>
        <begin position="397"/>
        <end position="413"/>
    </location>
</feature>
<dbReference type="InterPro" id="IPR006709">
    <property type="entry name" value="SSU_processome_Utp14"/>
</dbReference>
<reference evidence="8" key="1">
    <citation type="submission" date="2025-08" db="UniProtKB">
        <authorList>
            <consortium name="RefSeq"/>
        </authorList>
    </citation>
    <scope>IDENTIFICATION</scope>
    <source>
        <strain evidence="8">Aabys</strain>
        <tissue evidence="8">Whole body</tissue>
    </source>
</reference>
<evidence type="ECO:0000256" key="1">
    <source>
        <dbReference type="ARBA" id="ARBA00004604"/>
    </source>
</evidence>
<protein>
    <submittedName>
        <fullName evidence="8">U3 small nucleolar RNA-associated protein 14 homolog A-like</fullName>
    </submittedName>
</protein>
<proteinExistence type="inferred from homology"/>
<sequence length="816" mass="93911">MSDDEEQINPKSHKQLLQAISSLGKTQHIRKSTRDEPKLVQDEFQLVKGLAVVSKPKAQPVAINDLVQVLKGNKKLLETGKELKKTVTTKKVLEKPLEKPAAERIKRTIGYENVKAKLAKWDAVVASNRSAETQVFPLKSETIYVNTSLRRKPLEQSVKTDLMLQMEELENKYAKMKREHLGDTQDPAELEKQEQQLLQKKLTKEELIAKRKELAYLKMREAQKSVKARLQKKIKSKKYHKLLKKQKMQEQIKQFELLQKTNPEAAMEKLNALEKSRVLERASLRHKNTGTWAKNLQIRAKYDKDVRKDLSEQLQISRELTQKVKDEDSDQEMPEEKKEELDEDDPEYDPFNPWTTVGKKDKANATEQGESNWRKYWLERNDNEKMLEEYKRLLNEEQGEEEEEQDQDEEEKEKEDVAKNEEGPLEDKDQNESDQEKDAAVPKKKAKGDTKAPTKSLKRKKEKKPDIKPKPNKNQKLENGWLVEEIDPVAVKSIDDIFDAQEDRIREKLQKKLDIINEKGKKLKESKKDKKKSSKGRDPLKNLKDLSFKNKAVRPEIDEELKNELDEKADESVKINETLDKAMSTKSNDTTETKSTDTSTVTDTIDPTKLATVKLKQHGIGFGSVSEAMGDVDMADEDDDPIADQQMTIAQAFEDDDIIADFSRDKTKDSELKDAEIQLSMPGWGSWAGAGISKEQMERRNKRLLLKLAPEEKRKDENKEGVYINENVNKKLRNHLVSDVPFPFTSLKDYEASIRAPLGRNFVTETAFRLLTRPSVITQKGKIIEPMDESELIKPARKLRNPVDIRIAKMAAEAKS</sequence>
<evidence type="ECO:0000256" key="3">
    <source>
        <dbReference type="ARBA" id="ARBA00022553"/>
    </source>
</evidence>
<dbReference type="PANTHER" id="PTHR14150">
    <property type="entry name" value="U3 SMALL NUCLEOLAR RNA-ASSOCIATED PROTEIN 14"/>
    <property type="match status" value="1"/>
</dbReference>
<feature type="compositionally biased region" description="Basic and acidic residues" evidence="6">
    <location>
        <begin position="535"/>
        <end position="580"/>
    </location>
</feature>
<gene>
    <name evidence="8" type="primary">LOC131801491</name>
</gene>
<feature type="coiled-coil region" evidence="5">
    <location>
        <begin position="159"/>
        <end position="210"/>
    </location>
</feature>
<keyword evidence="5" id="KW-0175">Coiled coil</keyword>
<dbReference type="Proteomes" id="UP001652621">
    <property type="component" value="Unplaced"/>
</dbReference>
<feature type="compositionally biased region" description="Basic and acidic residues" evidence="6">
    <location>
        <begin position="414"/>
        <end position="452"/>
    </location>
</feature>
<feature type="compositionally biased region" description="Basic and acidic residues" evidence="6">
    <location>
        <begin position="372"/>
        <end position="395"/>
    </location>
</feature>
<dbReference type="Pfam" id="PF04615">
    <property type="entry name" value="Utp14"/>
    <property type="match status" value="1"/>
</dbReference>
<evidence type="ECO:0000256" key="2">
    <source>
        <dbReference type="ARBA" id="ARBA00007774"/>
    </source>
</evidence>